<protein>
    <recommendedName>
        <fullName evidence="16">Mitochondrial carrier</fullName>
    </recommendedName>
</protein>
<feature type="transmembrane region" description="Helical" evidence="13">
    <location>
        <begin position="467"/>
        <end position="489"/>
    </location>
</feature>
<name>A0A9W8MNM0_9AGAR</name>
<dbReference type="GO" id="GO:0055085">
    <property type="term" value="P:transmembrane transport"/>
    <property type="evidence" value="ECO:0007669"/>
    <property type="project" value="InterPro"/>
</dbReference>
<comment type="caution">
    <text evidence="14">The sequence shown here is derived from an EMBL/GenBank/DDBJ whole genome shotgun (WGS) entry which is preliminary data.</text>
</comment>
<evidence type="ECO:0000256" key="3">
    <source>
        <dbReference type="ARBA" id="ARBA00022448"/>
    </source>
</evidence>
<dbReference type="Gene3D" id="1.50.40.10">
    <property type="entry name" value="Mitochondrial carrier domain"/>
    <property type="match status" value="1"/>
</dbReference>
<evidence type="ECO:0000256" key="8">
    <source>
        <dbReference type="ARBA" id="ARBA00023128"/>
    </source>
</evidence>
<feature type="compositionally biased region" description="Polar residues" evidence="12">
    <location>
        <begin position="386"/>
        <end position="410"/>
    </location>
</feature>
<evidence type="ECO:0000256" key="10">
    <source>
        <dbReference type="PROSITE-ProRule" id="PRU00282"/>
    </source>
</evidence>
<dbReference type="EMBL" id="JANKHO010002103">
    <property type="protein sequence ID" value="KAJ3494683.1"/>
    <property type="molecule type" value="Genomic_DNA"/>
</dbReference>
<dbReference type="InterPro" id="IPR002167">
    <property type="entry name" value="GDC-like"/>
</dbReference>
<dbReference type="GO" id="GO:0005743">
    <property type="term" value="C:mitochondrial inner membrane"/>
    <property type="evidence" value="ECO:0007669"/>
    <property type="project" value="UniProtKB-SubCell"/>
</dbReference>
<dbReference type="InterPro" id="IPR023395">
    <property type="entry name" value="MCP_dom_sf"/>
</dbReference>
<feature type="repeat" description="Solcar" evidence="10">
    <location>
        <begin position="17"/>
        <end position="108"/>
    </location>
</feature>
<comment type="subcellular location">
    <subcellularLocation>
        <location evidence="1">Mitochondrion inner membrane</location>
        <topology evidence="1">Multi-pass membrane protein</topology>
    </subcellularLocation>
</comment>
<organism evidence="14 15">
    <name type="scientific">Agrocybe chaxingu</name>
    <dbReference type="NCBI Taxonomy" id="84603"/>
    <lineage>
        <taxon>Eukaryota</taxon>
        <taxon>Fungi</taxon>
        <taxon>Dikarya</taxon>
        <taxon>Basidiomycota</taxon>
        <taxon>Agaricomycotina</taxon>
        <taxon>Agaricomycetes</taxon>
        <taxon>Agaricomycetidae</taxon>
        <taxon>Agaricales</taxon>
        <taxon>Agaricineae</taxon>
        <taxon>Strophariaceae</taxon>
        <taxon>Agrocybe</taxon>
    </lineage>
</organism>
<feature type="compositionally biased region" description="Low complexity" evidence="12">
    <location>
        <begin position="342"/>
        <end position="385"/>
    </location>
</feature>
<keyword evidence="15" id="KW-1185">Reference proteome</keyword>
<dbReference type="SUPFAM" id="SSF103506">
    <property type="entry name" value="Mitochondrial carrier"/>
    <property type="match status" value="1"/>
</dbReference>
<evidence type="ECO:0000256" key="13">
    <source>
        <dbReference type="SAM" id="Phobius"/>
    </source>
</evidence>
<evidence type="ECO:0000256" key="2">
    <source>
        <dbReference type="ARBA" id="ARBA00006375"/>
    </source>
</evidence>
<feature type="region of interest" description="Disordered" evidence="12">
    <location>
        <begin position="338"/>
        <end position="410"/>
    </location>
</feature>
<dbReference type="PRINTS" id="PR00926">
    <property type="entry name" value="MITOCARRIER"/>
</dbReference>
<evidence type="ECO:0000256" key="4">
    <source>
        <dbReference type="ARBA" id="ARBA00022692"/>
    </source>
</evidence>
<evidence type="ECO:0000313" key="14">
    <source>
        <dbReference type="EMBL" id="KAJ3494683.1"/>
    </source>
</evidence>
<keyword evidence="7 13" id="KW-1133">Transmembrane helix</keyword>
<dbReference type="OrthoDB" id="270584at2759"/>
<evidence type="ECO:0000256" key="5">
    <source>
        <dbReference type="ARBA" id="ARBA00022737"/>
    </source>
</evidence>
<evidence type="ECO:0000256" key="6">
    <source>
        <dbReference type="ARBA" id="ARBA00022792"/>
    </source>
</evidence>
<dbReference type="InterPro" id="IPR002067">
    <property type="entry name" value="MCP"/>
</dbReference>
<evidence type="ECO:0008006" key="16">
    <source>
        <dbReference type="Google" id="ProtNLM"/>
    </source>
</evidence>
<proteinExistence type="inferred from homology"/>
<keyword evidence="6" id="KW-0999">Mitochondrion inner membrane</keyword>
<dbReference type="AlphaFoldDB" id="A0A9W8MNM0"/>
<dbReference type="Proteomes" id="UP001148786">
    <property type="component" value="Unassembled WGS sequence"/>
</dbReference>
<evidence type="ECO:0000256" key="7">
    <source>
        <dbReference type="ARBA" id="ARBA00022989"/>
    </source>
</evidence>
<sequence>MSPNAAPTKQHDKQSLHYIIRSGLAGGVAGCVAKTVVAPLDRVKILFQASNPEFKQYAGSWSGAFRAGAEIYRHGGVRGLFQGHSATLLRIFPYAAIKFMAYDQIHYILMPTRQQETNFRRFVAGALSGTVSVFCTYPLDVIRVRMAFHTHQADKSVPPTRPSFLGEAKYIYHEGAVSASASASEGIVSQNVLTRFPVLKFYRGFTVTVAGMIPYAGVSFLSWGYLRSVFLPPSKAGHKPATPIADLAIGAVSGVVAQTASYPFEVIRRRMQVGGLTRPDRWLRWGETIRTIWQTGRPPASAFQLQPHLQPEAFSSSGEDPTVADLTRRIAALEKELEAARKGTPSQYSSSTSSSGSPAVAFSSGSGTVSTPSTTDVGPSGSTSSLASPNTSLFGVSQQHPSTEALSSLNDRGADSMHVDYPLQPPLLDTVLSFQIQDATYTTTSTLAQLSLAHHGEFIGRGGLICALHTVSLFYLVKIAAALLVCQIYRCHDRMYSTRPEVLQHTICRFRRGTHVKPPSASGRGDARKLLLRRSQLAVRDPGGVV</sequence>
<gene>
    <name evidence="14" type="ORF">NLJ89_g10754</name>
</gene>
<keyword evidence="3 11" id="KW-0813">Transport</keyword>
<keyword evidence="5" id="KW-0677">Repeat</keyword>
<evidence type="ECO:0000256" key="11">
    <source>
        <dbReference type="RuleBase" id="RU000488"/>
    </source>
</evidence>
<reference evidence="14" key="1">
    <citation type="submission" date="2022-07" db="EMBL/GenBank/DDBJ databases">
        <title>Genome Sequence of Agrocybe chaxingu.</title>
        <authorList>
            <person name="Buettner E."/>
        </authorList>
    </citation>
    <scope>NUCLEOTIDE SEQUENCE</scope>
    <source>
        <strain evidence="14">MP-N11</strain>
    </source>
</reference>
<keyword evidence="4 10" id="KW-0812">Transmembrane</keyword>
<dbReference type="PROSITE" id="PS50920">
    <property type="entry name" value="SOLCAR"/>
    <property type="match status" value="2"/>
</dbReference>
<evidence type="ECO:0000256" key="9">
    <source>
        <dbReference type="ARBA" id="ARBA00023136"/>
    </source>
</evidence>
<comment type="similarity">
    <text evidence="2 11">Belongs to the mitochondrial carrier (TC 2.A.29) family.</text>
</comment>
<dbReference type="Pfam" id="PF00153">
    <property type="entry name" value="Mito_carr"/>
    <property type="match status" value="3"/>
</dbReference>
<keyword evidence="8" id="KW-0496">Mitochondrion</keyword>
<evidence type="ECO:0000256" key="12">
    <source>
        <dbReference type="SAM" id="MobiDB-lite"/>
    </source>
</evidence>
<dbReference type="InterPro" id="IPR018108">
    <property type="entry name" value="MCP_transmembrane"/>
</dbReference>
<accession>A0A9W8MNM0</accession>
<evidence type="ECO:0000256" key="1">
    <source>
        <dbReference type="ARBA" id="ARBA00004448"/>
    </source>
</evidence>
<evidence type="ECO:0000313" key="15">
    <source>
        <dbReference type="Proteomes" id="UP001148786"/>
    </source>
</evidence>
<feature type="repeat" description="Solcar" evidence="10">
    <location>
        <begin position="116"/>
        <end position="229"/>
    </location>
</feature>
<dbReference type="PANTHER" id="PTHR24089">
    <property type="entry name" value="SOLUTE CARRIER FAMILY 25"/>
    <property type="match status" value="1"/>
</dbReference>
<dbReference type="PRINTS" id="PR00928">
    <property type="entry name" value="GRAVESDC"/>
</dbReference>
<keyword evidence="9 10" id="KW-0472">Membrane</keyword>